<proteinExistence type="predicted"/>
<dbReference type="AlphaFoldDB" id="Q1M634"/>
<geneLocation type="plasmid" evidence="2 3">
    <name>pRL11</name>
</geneLocation>
<protein>
    <submittedName>
        <fullName evidence="2">Uncharacterized protein</fullName>
    </submittedName>
</protein>
<dbReference type="EMBL" id="AM236085">
    <property type="protein sequence ID" value="CAK03305.1"/>
    <property type="molecule type" value="Genomic_DNA"/>
</dbReference>
<dbReference type="HOGENOM" id="CLU_1234204_0_0_5"/>
<sequence length="224" mass="24029">MVYERASAKGGNAPRLNHETPEHRHRTEFSRGSEVGCRVDVRLRFLGPSKLIGALASYSRTSSLSPYFKASRRHSSQFKVMPSATTLAAAVVQTETSSLATCRIALPSSISQGAVSTSAPLTLCATTPRTVASIPRFLNMVMSASLAMTISCAARGAGGPPDTPHLQLNGRETPKFPSPIQRTFQEEATRIFVLHILFDASADEISGAAWLLLSIGTPRFQTVA</sequence>
<organism evidence="2 3">
    <name type="scientific">Rhizobium johnstonii (strain DSM 114642 / LMG 32736 / 3841)</name>
    <name type="common">Rhizobium leguminosarum bv. viciae</name>
    <dbReference type="NCBI Taxonomy" id="216596"/>
    <lineage>
        <taxon>Bacteria</taxon>
        <taxon>Pseudomonadati</taxon>
        <taxon>Pseudomonadota</taxon>
        <taxon>Alphaproteobacteria</taxon>
        <taxon>Hyphomicrobiales</taxon>
        <taxon>Rhizobiaceae</taxon>
        <taxon>Rhizobium/Agrobacterium group</taxon>
        <taxon>Rhizobium</taxon>
        <taxon>Rhizobium johnstonii</taxon>
    </lineage>
</organism>
<accession>Q1M634</accession>
<name>Q1M634_RHIJ3</name>
<reference evidence="2 3" key="1">
    <citation type="journal article" date="2006" name="Genome Biol.">
        <title>The genome of Rhizobium leguminosarum has recognizable core and accessory components.</title>
        <authorList>
            <person name="Young J.W."/>
            <person name="Crossman L.C."/>
            <person name="Johnston A.W.B."/>
            <person name="Thomson N.R."/>
            <person name="Ghazoui Z.F."/>
            <person name="Hull K.H."/>
            <person name="Wexler M."/>
            <person name="Curson A.R.J."/>
            <person name="Todd J.D."/>
            <person name="Poole P.S."/>
            <person name="Mauchline T.H."/>
            <person name="East A.K."/>
            <person name="Quail M.A."/>
            <person name="Churcher C."/>
            <person name="Arrowsmith C."/>
            <person name="Cherevach A."/>
            <person name="Chillingworth T."/>
            <person name="Clarke K."/>
            <person name="Cronin A."/>
            <person name="Davis P."/>
            <person name="Fraser A."/>
            <person name="Hance Z."/>
            <person name="Hauser H."/>
            <person name="Jagels K."/>
            <person name="Moule S."/>
            <person name="Mungall K."/>
            <person name="Norbertczak H."/>
            <person name="Rabbinowitsch E."/>
            <person name="Sanders M."/>
            <person name="Simmonds M."/>
            <person name="Whitehead S."/>
            <person name="Parkhill J."/>
        </authorList>
    </citation>
    <scope>NUCLEOTIDE SEQUENCE [LARGE SCALE GENOMIC DNA]</scope>
    <source>
        <strain evidence="3">DSM 114642 / LMG 32736 / 3841</strain>
    </source>
</reference>
<dbReference type="Proteomes" id="UP000006575">
    <property type="component" value="Plasmid pRL11"/>
</dbReference>
<feature type="region of interest" description="Disordered" evidence="1">
    <location>
        <begin position="1"/>
        <end position="29"/>
    </location>
</feature>
<dbReference type="EnsemblBacteria" id="CAK03305">
    <property type="protein sequence ID" value="CAK03305"/>
    <property type="gene ID" value="pRL110354"/>
</dbReference>
<dbReference type="KEGG" id="rle:pRL110354"/>
<keyword evidence="2" id="KW-0614">Plasmid</keyword>
<evidence type="ECO:0000256" key="1">
    <source>
        <dbReference type="SAM" id="MobiDB-lite"/>
    </source>
</evidence>
<gene>
    <name evidence="2" type="ordered locus">pRL110354</name>
</gene>
<feature type="compositionally biased region" description="Basic and acidic residues" evidence="1">
    <location>
        <begin position="16"/>
        <end position="29"/>
    </location>
</feature>
<keyword evidence="3" id="KW-1185">Reference proteome</keyword>
<evidence type="ECO:0000313" key="3">
    <source>
        <dbReference type="Proteomes" id="UP000006575"/>
    </source>
</evidence>
<evidence type="ECO:0000313" key="2">
    <source>
        <dbReference type="EMBL" id="CAK03305.1"/>
    </source>
</evidence>